<evidence type="ECO:0000256" key="5">
    <source>
        <dbReference type="SAM" id="MobiDB-lite"/>
    </source>
</evidence>
<keyword evidence="3" id="KW-0862">Zinc</keyword>
<dbReference type="AlphaFoldDB" id="A0A4W5M4B6"/>
<dbReference type="GeneTree" id="ENSGT00940000158553"/>
<evidence type="ECO:0000313" key="8">
    <source>
        <dbReference type="Proteomes" id="UP000314982"/>
    </source>
</evidence>
<dbReference type="SMART" id="SM00744">
    <property type="entry name" value="RINGv"/>
    <property type="match status" value="1"/>
</dbReference>
<reference evidence="7" key="2">
    <citation type="submission" date="2025-08" db="UniProtKB">
        <authorList>
            <consortium name="Ensembl"/>
        </authorList>
    </citation>
    <scope>IDENTIFICATION</scope>
</reference>
<feature type="region of interest" description="Disordered" evidence="5">
    <location>
        <begin position="179"/>
        <end position="209"/>
    </location>
</feature>
<protein>
    <submittedName>
        <fullName evidence="7">Si:ch211-59o9.10</fullName>
    </submittedName>
</protein>
<dbReference type="STRING" id="62062.ENSHHUP00000032145"/>
<dbReference type="GO" id="GO:0061630">
    <property type="term" value="F:ubiquitin protein ligase activity"/>
    <property type="evidence" value="ECO:0007669"/>
    <property type="project" value="TreeGrafter"/>
</dbReference>
<feature type="compositionally biased region" description="Basic and acidic residues" evidence="5">
    <location>
        <begin position="297"/>
        <end position="308"/>
    </location>
</feature>
<keyword evidence="2 4" id="KW-0863">Zinc-finger</keyword>
<feature type="domain" description="RING-type" evidence="6">
    <location>
        <begin position="433"/>
        <end position="474"/>
    </location>
</feature>
<evidence type="ECO:0000313" key="7">
    <source>
        <dbReference type="Ensembl" id="ENSHHUP00000032145.1"/>
    </source>
</evidence>
<dbReference type="InterPro" id="IPR011016">
    <property type="entry name" value="Znf_RING-CH"/>
</dbReference>
<accession>A0A4W5M4B6</accession>
<dbReference type="GO" id="GO:0016567">
    <property type="term" value="P:protein ubiquitination"/>
    <property type="evidence" value="ECO:0007669"/>
    <property type="project" value="TreeGrafter"/>
</dbReference>
<dbReference type="InterPro" id="IPR001841">
    <property type="entry name" value="Znf_RING"/>
</dbReference>
<reference evidence="8" key="1">
    <citation type="submission" date="2018-06" db="EMBL/GenBank/DDBJ databases">
        <title>Genome assembly of Danube salmon.</title>
        <authorList>
            <person name="Macqueen D.J."/>
            <person name="Gundappa M.K."/>
        </authorList>
    </citation>
    <scope>NUCLEOTIDE SEQUENCE [LARGE SCALE GENOMIC DNA]</scope>
</reference>
<reference evidence="7" key="3">
    <citation type="submission" date="2025-09" db="UniProtKB">
        <authorList>
            <consortium name="Ensembl"/>
        </authorList>
    </citation>
    <scope>IDENTIFICATION</scope>
</reference>
<dbReference type="InterPro" id="IPR013083">
    <property type="entry name" value="Znf_RING/FYVE/PHD"/>
</dbReference>
<feature type="region of interest" description="Disordered" evidence="5">
    <location>
        <begin position="81"/>
        <end position="123"/>
    </location>
</feature>
<dbReference type="PROSITE" id="PS50089">
    <property type="entry name" value="ZF_RING_2"/>
    <property type="match status" value="1"/>
</dbReference>
<evidence type="ECO:0000256" key="2">
    <source>
        <dbReference type="ARBA" id="ARBA00022771"/>
    </source>
</evidence>
<evidence type="ECO:0000256" key="3">
    <source>
        <dbReference type="ARBA" id="ARBA00022833"/>
    </source>
</evidence>
<dbReference type="CDD" id="cd16472">
    <property type="entry name" value="RING-H2_RNF38-like"/>
    <property type="match status" value="1"/>
</dbReference>
<organism evidence="7 8">
    <name type="scientific">Hucho hucho</name>
    <name type="common">huchen</name>
    <dbReference type="NCBI Taxonomy" id="62062"/>
    <lineage>
        <taxon>Eukaryota</taxon>
        <taxon>Metazoa</taxon>
        <taxon>Chordata</taxon>
        <taxon>Craniata</taxon>
        <taxon>Vertebrata</taxon>
        <taxon>Euteleostomi</taxon>
        <taxon>Actinopterygii</taxon>
        <taxon>Neopterygii</taxon>
        <taxon>Teleostei</taxon>
        <taxon>Protacanthopterygii</taxon>
        <taxon>Salmoniformes</taxon>
        <taxon>Salmonidae</taxon>
        <taxon>Salmoninae</taxon>
        <taxon>Hucho</taxon>
    </lineage>
</organism>
<dbReference type="Gene3D" id="3.30.40.10">
    <property type="entry name" value="Zinc/RING finger domain, C3HC4 (zinc finger)"/>
    <property type="match status" value="1"/>
</dbReference>
<evidence type="ECO:0000256" key="1">
    <source>
        <dbReference type="ARBA" id="ARBA00022723"/>
    </source>
</evidence>
<sequence length="485" mass="54149">MDSTLENLEPSSPLRDLEELNTTGPLNQAYLLNESDLLFGDLRNVVTLNNPPVIILETPSPQYFRRRRRYNVFENFGSAALLSPPPSGEDTSLSKTPTSHQTSKRRKLSVPTTSMRGEAKPGTLWATSGFAPALSLMTTDSSMPCSYSSSPPSSFLGAPPASQEVTVWEAFCRNTPSQAPVAESTVEPGPTSHSRGRKRTSKIAVSTKSSSKASACAQAQTNHTTDSVAYLLSTEKERHTAGWELPLSTADAMLPRYDEIVISDNDDDVFVEAMVLSVQLEEDEAFARSLQEQFDREEQLQQEQRRQQEAMPPNRLPHHHNYPYDPHLGVNWMSPWPSAVNYAAFPHLVAGLEEELMGRRRGRGRCRAPHRRNPRHVVPALFDDSQGNNYEALLAFEEGQGAVVAKKTLSEREIERLPTKTYDPAHSAGKTQCQICFSDYTEGELLRMLPCLHDYHVQCIDRWIKENTTCPICRIDISECCGDRA</sequence>
<dbReference type="FunFam" id="3.30.40.10:FF:000922">
    <property type="entry name" value="RING finger protein 38"/>
    <property type="match status" value="1"/>
</dbReference>
<dbReference type="Pfam" id="PF13639">
    <property type="entry name" value="zf-RING_2"/>
    <property type="match status" value="1"/>
</dbReference>
<keyword evidence="8" id="KW-1185">Reference proteome</keyword>
<dbReference type="PANTHER" id="PTHR46171">
    <property type="entry name" value="GH10160P"/>
    <property type="match status" value="1"/>
</dbReference>
<evidence type="ECO:0000259" key="6">
    <source>
        <dbReference type="PROSITE" id="PS50089"/>
    </source>
</evidence>
<keyword evidence="1" id="KW-0479">Metal-binding</keyword>
<dbReference type="SMART" id="SM00184">
    <property type="entry name" value="RING"/>
    <property type="match status" value="1"/>
</dbReference>
<evidence type="ECO:0000256" key="4">
    <source>
        <dbReference type="PROSITE-ProRule" id="PRU00175"/>
    </source>
</evidence>
<dbReference type="SUPFAM" id="SSF57850">
    <property type="entry name" value="RING/U-box"/>
    <property type="match status" value="1"/>
</dbReference>
<dbReference type="PANTHER" id="PTHR46171:SF3">
    <property type="entry name" value="GH10160P"/>
    <property type="match status" value="1"/>
</dbReference>
<feature type="compositionally biased region" description="Polar residues" evidence="5">
    <location>
        <begin position="89"/>
        <end position="101"/>
    </location>
</feature>
<feature type="region of interest" description="Disordered" evidence="5">
    <location>
        <begin position="297"/>
        <end position="322"/>
    </location>
</feature>
<proteinExistence type="predicted"/>
<dbReference type="Proteomes" id="UP000314982">
    <property type="component" value="Unassembled WGS sequence"/>
</dbReference>
<name>A0A4W5M4B6_9TELE</name>
<dbReference type="Ensembl" id="ENSHHUT00000033461.1">
    <property type="protein sequence ID" value="ENSHHUP00000032145.1"/>
    <property type="gene ID" value="ENSHHUG00000020402.1"/>
</dbReference>
<dbReference type="GO" id="GO:0008270">
    <property type="term" value="F:zinc ion binding"/>
    <property type="evidence" value="ECO:0007669"/>
    <property type="project" value="UniProtKB-KW"/>
</dbReference>